<gene>
    <name evidence="1" type="ORF">C7453_101439</name>
</gene>
<dbReference type="AlphaFoldDB" id="A0A370GA90"/>
<organism evidence="1 2">
    <name type="scientific">Gluconacetobacter liquefaciens</name>
    <name type="common">Acetobacter liquefaciens</name>
    <dbReference type="NCBI Taxonomy" id="89584"/>
    <lineage>
        <taxon>Bacteria</taxon>
        <taxon>Pseudomonadati</taxon>
        <taxon>Pseudomonadota</taxon>
        <taxon>Alphaproteobacteria</taxon>
        <taxon>Acetobacterales</taxon>
        <taxon>Acetobacteraceae</taxon>
        <taxon>Gluconacetobacter</taxon>
    </lineage>
</organism>
<evidence type="ECO:0000313" key="1">
    <source>
        <dbReference type="EMBL" id="RDI40641.1"/>
    </source>
</evidence>
<protein>
    <submittedName>
        <fullName evidence="1">Uncharacterized protein</fullName>
    </submittedName>
</protein>
<keyword evidence="2" id="KW-1185">Reference proteome</keyword>
<dbReference type="EMBL" id="QQAW01000001">
    <property type="protein sequence ID" value="RDI40641.1"/>
    <property type="molecule type" value="Genomic_DNA"/>
</dbReference>
<comment type="caution">
    <text evidence="1">The sequence shown here is derived from an EMBL/GenBank/DDBJ whole genome shotgun (WGS) entry which is preliminary data.</text>
</comment>
<accession>A0A370GA90</accession>
<sequence>MEDDVLMVAGPRNAAIVTRLPPSARWNSARHRSGGGLTARNGAIAFPLCKVDGMSGRHAASYGTTPAHVCL</sequence>
<reference evidence="1 2" key="1">
    <citation type="submission" date="2018-07" db="EMBL/GenBank/DDBJ databases">
        <title>Genomic Encyclopedia of Type Strains, Phase IV (KMG-IV): sequencing the most valuable type-strain genomes for metagenomic binning, comparative biology and taxonomic classification.</title>
        <authorList>
            <person name="Goeker M."/>
        </authorList>
    </citation>
    <scope>NUCLEOTIDE SEQUENCE [LARGE SCALE GENOMIC DNA]</scope>
    <source>
        <strain evidence="1 2">DSM 5603</strain>
    </source>
</reference>
<name>A0A370GA90_GLULI</name>
<evidence type="ECO:0000313" key="2">
    <source>
        <dbReference type="Proteomes" id="UP000254958"/>
    </source>
</evidence>
<dbReference type="Proteomes" id="UP000254958">
    <property type="component" value="Unassembled WGS sequence"/>
</dbReference>
<proteinExistence type="predicted"/>